<organism evidence="1 2">
    <name type="scientific">Candidatus Daviesbacteria bacterium GW2011_GWC2_40_12</name>
    <dbReference type="NCBI Taxonomy" id="1618431"/>
    <lineage>
        <taxon>Bacteria</taxon>
        <taxon>Candidatus Daviesiibacteriota</taxon>
    </lineage>
</organism>
<proteinExistence type="predicted"/>
<evidence type="ECO:0000313" key="1">
    <source>
        <dbReference type="EMBL" id="KKR42252.1"/>
    </source>
</evidence>
<comment type="caution">
    <text evidence="1">The sequence shown here is derived from an EMBL/GenBank/DDBJ whole genome shotgun (WGS) entry which is preliminary data.</text>
</comment>
<gene>
    <name evidence="1" type="ORF">UT77_C0003G0047</name>
</gene>
<evidence type="ECO:0000313" key="2">
    <source>
        <dbReference type="Proteomes" id="UP000034881"/>
    </source>
</evidence>
<reference evidence="1 2" key="1">
    <citation type="journal article" date="2015" name="Nature">
        <title>rRNA introns, odd ribosomes, and small enigmatic genomes across a large radiation of phyla.</title>
        <authorList>
            <person name="Brown C.T."/>
            <person name="Hug L.A."/>
            <person name="Thomas B.C."/>
            <person name="Sharon I."/>
            <person name="Castelle C.J."/>
            <person name="Singh A."/>
            <person name="Wilkins M.J."/>
            <person name="Williams K.H."/>
            <person name="Banfield J.F."/>
        </authorList>
    </citation>
    <scope>NUCLEOTIDE SEQUENCE [LARGE SCALE GENOMIC DNA]</scope>
</reference>
<protein>
    <submittedName>
        <fullName evidence="1">Uncharacterized protein</fullName>
    </submittedName>
</protein>
<accession>A0A0G0TWB4</accession>
<dbReference type="Proteomes" id="UP000034881">
    <property type="component" value="Unassembled WGS sequence"/>
</dbReference>
<name>A0A0G0TWB4_9BACT</name>
<dbReference type="AlphaFoldDB" id="A0A0G0TWB4"/>
<dbReference type="EMBL" id="LBYB01000003">
    <property type="protein sequence ID" value="KKR42252.1"/>
    <property type="molecule type" value="Genomic_DNA"/>
</dbReference>
<sequence>MVTTKIIARLVFRKSNGKRADRIMTGRIIFKSDAKVTNREKNKQARDMRKAILIS</sequence>